<accession>A0ABQ4U6Z3</accession>
<comment type="caution">
    <text evidence="1">The sequence shown here is derived from an EMBL/GenBank/DDBJ whole genome shotgun (WGS) entry which is preliminary data.</text>
</comment>
<proteinExistence type="predicted"/>
<gene>
    <name evidence="1" type="ORF">MPOCJGCO_4869</name>
</gene>
<organism evidence="1 2">
    <name type="scientific">Methylobacterium trifolii</name>
    <dbReference type="NCBI Taxonomy" id="1003092"/>
    <lineage>
        <taxon>Bacteria</taxon>
        <taxon>Pseudomonadati</taxon>
        <taxon>Pseudomonadota</taxon>
        <taxon>Alphaproteobacteria</taxon>
        <taxon>Hyphomicrobiales</taxon>
        <taxon>Methylobacteriaceae</taxon>
        <taxon>Methylobacterium</taxon>
    </lineage>
</organism>
<evidence type="ECO:0000313" key="1">
    <source>
        <dbReference type="EMBL" id="GJE62734.1"/>
    </source>
</evidence>
<keyword evidence="2" id="KW-1185">Reference proteome</keyword>
<dbReference type="Proteomes" id="UP001055057">
    <property type="component" value="Unassembled WGS sequence"/>
</dbReference>
<protein>
    <submittedName>
        <fullName evidence="1">Uncharacterized protein</fullName>
    </submittedName>
</protein>
<reference evidence="1" key="1">
    <citation type="journal article" date="2021" name="Front. Microbiol.">
        <title>Comprehensive Comparative Genomics and Phenotyping of Methylobacterium Species.</title>
        <authorList>
            <person name="Alessa O."/>
            <person name="Ogura Y."/>
            <person name="Fujitani Y."/>
            <person name="Takami H."/>
            <person name="Hayashi T."/>
            <person name="Sahin N."/>
            <person name="Tani A."/>
        </authorList>
    </citation>
    <scope>NUCLEOTIDE SEQUENCE</scope>
    <source>
        <strain evidence="1">DSM 23632</strain>
    </source>
</reference>
<name>A0ABQ4U6Z3_9HYPH</name>
<sequence>MLDDRGAGFHPVAGVEVAQAVDLAVGRMVDVAADHPVRPLPPGLVGQEPLELADEVDRVLHLQLRPGREGPVGQPEAAAQLVQAGVDEQREAVGAVPEVGEPAGVAHHHVELVAVDDEVAAPVRRLVDAALGDLDAAEGGADVVAQELVVVAGHVDQPGALAHLAQQLLHHVVVPLRPVPARAELPAVHDVAHEVDRVCVVVLEEVEQQPGLAALGAEMRIGQEQGADADRAVRLGAFRRAGVLSRDDASVFRHEPLPAPDTGRAKPKTRISLMTPGVRPDAALRPERLKRTGPALRRTLIFFPTHRSFSSFLSAG</sequence>
<evidence type="ECO:0000313" key="2">
    <source>
        <dbReference type="Proteomes" id="UP001055057"/>
    </source>
</evidence>
<reference evidence="1" key="2">
    <citation type="submission" date="2021-08" db="EMBL/GenBank/DDBJ databases">
        <authorList>
            <person name="Tani A."/>
            <person name="Ola A."/>
            <person name="Ogura Y."/>
            <person name="Katsura K."/>
            <person name="Hayashi T."/>
        </authorList>
    </citation>
    <scope>NUCLEOTIDE SEQUENCE</scope>
    <source>
        <strain evidence="1">DSM 23632</strain>
    </source>
</reference>
<dbReference type="EMBL" id="BPRB01000391">
    <property type="protein sequence ID" value="GJE62734.1"/>
    <property type="molecule type" value="Genomic_DNA"/>
</dbReference>